<keyword evidence="1" id="KW-1185">Reference proteome</keyword>
<proteinExistence type="predicted"/>
<dbReference type="KEGG" id="pgri:PgNI_02996"/>
<protein>
    <submittedName>
        <fullName evidence="2">Uncharacterized protein</fullName>
    </submittedName>
</protein>
<reference evidence="2" key="2">
    <citation type="submission" date="2019-10" db="EMBL/GenBank/DDBJ databases">
        <authorList>
            <consortium name="NCBI Genome Project"/>
        </authorList>
    </citation>
    <scope>NUCLEOTIDE SEQUENCE</scope>
    <source>
        <strain evidence="2">NI907</strain>
    </source>
</reference>
<accession>A0A6P8BBV4</accession>
<sequence>KRSDPIPVQRKALNLCYSIIPVLVQKLCVACWMQRVPKSTVSQLSKHDAIHIKAQATLSFLAAANSTLLPTDKRHLHSAEPNTFLTAAEARTSQDPYIPPHSRYSTTCYPDPELRSWVSLACSTGQVTEYYVGEGSFCLRIRIPFRLDPAFPHLGCCIGVEQTRGLSVSQFAAILVMAKLRNHPIIYVERSPLDPPPKITSRSAHAALPLLGMLGDKNCFEIFM</sequence>
<name>A0A6P8BBV4_PYRGI</name>
<dbReference type="AlphaFoldDB" id="A0A6P8BBV4"/>
<dbReference type="GeneID" id="41957963"/>
<evidence type="ECO:0000313" key="2">
    <source>
        <dbReference type="RefSeq" id="XP_030984688.1"/>
    </source>
</evidence>
<organism evidence="1 2">
    <name type="scientific">Pyricularia grisea</name>
    <name type="common">Crabgrass-specific blast fungus</name>
    <name type="synonym">Magnaporthe grisea</name>
    <dbReference type="NCBI Taxonomy" id="148305"/>
    <lineage>
        <taxon>Eukaryota</taxon>
        <taxon>Fungi</taxon>
        <taxon>Dikarya</taxon>
        <taxon>Ascomycota</taxon>
        <taxon>Pezizomycotina</taxon>
        <taxon>Sordariomycetes</taxon>
        <taxon>Sordariomycetidae</taxon>
        <taxon>Magnaporthales</taxon>
        <taxon>Pyriculariaceae</taxon>
        <taxon>Pyricularia</taxon>
    </lineage>
</organism>
<gene>
    <name evidence="2" type="ORF">PgNI_02996</name>
</gene>
<dbReference type="Proteomes" id="UP000515153">
    <property type="component" value="Unplaced"/>
</dbReference>
<feature type="non-terminal residue" evidence="2">
    <location>
        <position position="1"/>
    </location>
</feature>
<reference evidence="2" key="1">
    <citation type="journal article" date="2019" name="Mol. Biol. Evol.">
        <title>Blast fungal genomes show frequent chromosomal changes, gene gains and losses, and effector gene turnover.</title>
        <authorList>
            <person name="Gomez Luciano L.B."/>
            <person name="Jason Tsai I."/>
            <person name="Chuma I."/>
            <person name="Tosa Y."/>
            <person name="Chen Y.H."/>
            <person name="Li J.Y."/>
            <person name="Li M.Y."/>
            <person name="Jade Lu M.Y."/>
            <person name="Nakayashiki H."/>
            <person name="Li W.H."/>
        </authorList>
    </citation>
    <scope>NUCLEOTIDE SEQUENCE</scope>
    <source>
        <strain evidence="2">NI907</strain>
    </source>
</reference>
<dbReference type="RefSeq" id="XP_030984688.1">
    <property type="nucleotide sequence ID" value="XM_031123052.1"/>
</dbReference>
<feature type="non-terminal residue" evidence="2">
    <location>
        <position position="224"/>
    </location>
</feature>
<reference evidence="2" key="3">
    <citation type="submission" date="2025-08" db="UniProtKB">
        <authorList>
            <consortium name="RefSeq"/>
        </authorList>
    </citation>
    <scope>IDENTIFICATION</scope>
    <source>
        <strain evidence="2">NI907</strain>
    </source>
</reference>
<evidence type="ECO:0000313" key="1">
    <source>
        <dbReference type="Proteomes" id="UP000515153"/>
    </source>
</evidence>